<feature type="region of interest" description="Disordered" evidence="1">
    <location>
        <begin position="1035"/>
        <end position="1054"/>
    </location>
</feature>
<feature type="region of interest" description="Disordered" evidence="1">
    <location>
        <begin position="3983"/>
        <end position="4021"/>
    </location>
</feature>
<dbReference type="EMBL" id="VDLY02000002">
    <property type="protein sequence ID" value="KAB8169705.1"/>
    <property type="molecule type" value="Genomic_DNA"/>
</dbReference>
<accession>A0A5N6ANB4</accession>
<evidence type="ECO:0000313" key="3">
    <source>
        <dbReference type="EMBL" id="KAB8169705.1"/>
    </source>
</evidence>
<keyword evidence="2" id="KW-0812">Transmembrane</keyword>
<feature type="compositionally biased region" description="Pro residues" evidence="1">
    <location>
        <begin position="3987"/>
        <end position="4005"/>
    </location>
</feature>
<gene>
    <name evidence="3" type="ORF">FH607_002930</name>
</gene>
<feature type="region of interest" description="Disordered" evidence="1">
    <location>
        <begin position="1721"/>
        <end position="1757"/>
    </location>
</feature>
<feature type="compositionally biased region" description="Low complexity" evidence="1">
    <location>
        <begin position="999"/>
        <end position="1008"/>
    </location>
</feature>
<feature type="region of interest" description="Disordered" evidence="1">
    <location>
        <begin position="812"/>
        <end position="863"/>
    </location>
</feature>
<dbReference type="RefSeq" id="WP_139666003.1">
    <property type="nucleotide sequence ID" value="NZ_VDLY02000002.1"/>
</dbReference>
<feature type="region of interest" description="Disordered" evidence="1">
    <location>
        <begin position="967"/>
        <end position="1025"/>
    </location>
</feature>
<keyword evidence="4" id="KW-1185">Reference proteome</keyword>
<comment type="caution">
    <text evidence="3">The sequence shown here is derived from an EMBL/GenBank/DDBJ whole genome shotgun (WGS) entry which is preliminary data.</text>
</comment>
<feature type="region of interest" description="Disordered" evidence="1">
    <location>
        <begin position="588"/>
        <end position="611"/>
    </location>
</feature>
<feature type="region of interest" description="Disordered" evidence="1">
    <location>
        <begin position="3168"/>
        <end position="3188"/>
    </location>
</feature>
<evidence type="ECO:0000313" key="4">
    <source>
        <dbReference type="Proteomes" id="UP000314251"/>
    </source>
</evidence>
<feature type="region of interest" description="Disordered" evidence="1">
    <location>
        <begin position="758"/>
        <end position="800"/>
    </location>
</feature>
<feature type="compositionally biased region" description="Low complexity" evidence="1">
    <location>
        <begin position="595"/>
        <end position="611"/>
    </location>
</feature>
<sequence length="4021" mass="416343">MARPTDWSALDLDDDPTPGDPDRLEQLLEAQQQIIELAADIDDGLDELMKENSSYFIGDTADALREEMDNRVRKFVQSFRDAHQSVHDALTTYHGVMVTQQGIAASALTAADGLDKEDSEWEEHRTTARNAGEALKEAATTAANAVSAAGSDISSMIDPCEEFWKFLTYFVLALILPAIILGGPTALLFLTLSAVLMVKTAIDFAGGRASVTELVLSVLGMLVPTTRGLNVSAIFKAASSWTTRSWTKLTQLTFRQIMVGMTRLPVRFTVATASVIGGIIVTTVRGVGQLMRGGSWADNAIFRGLGGPDGFAGYVAAHFRGMGPAAILLPVNVGEMGAKTWSLSGLGGAFKISLYNRGVLNQYRTGAILHGTQAIDIRAIHGFDSLGRPMINTAAWARYQPGAAATGRFLGGMSHALDDISTAPVITLGSGFTPPGTPNASMVDLSLTNPAPGTGSTVSLIGPGARSPIPTPNASLTDLSLTNPAPGSGFAPPGSTTINTPTGAGAIDLSLGDMRPVSPISVHMADQGTRMGVPDLAPAGGLGSVEGGVAHLPGDLYVAPPPSVVAHMPAPGGQTVGVQMPLLSQAPTVAPPAPATTAPVTGAPTGSAASGGEAVIDVSRGSFTPIRSEVGGLDAARTVTTDAGAGRMPVVNTTGMPQLGEVMTVPSAGVTAPRGETGSLAGTHATGTPVAPVTSVNTTAMPGAGVGRPAGGEAATGLTPGSVPPLRVGLADQGMGLAAPDASQISAGARQLTDLHPGAVEGAPLRGADRPPLGGAAPQEATLGAAPPPQAGADLGGNGRAVVDLGETAAGTTRDVPLARPLGGLPHAGGEAPAPARSLAPPPAPAAPTAEGGVAPVRQPGVRAGAPEGGGALVGGVAPVRLEAIAGRSGAPADGIAAAVPPPVPRGGGEGAPGARPAGEGPVGGAPNGPGSANGSANGAGGANGSGAAHGPANGVVPVESIAVTQRVGAPASPPPPAPVTAMPPPAAVTSVNPPAHVPPAQGAFTAPAAPPAAPAARGAGEAELSVHRTGPLAGHAVLSQGGQPPRLLGLDGQPAAGASVTRVGDLGWAVTPAGAARGALVDASGARTHDVVTLRGADGAPTGGLVAVPRDGGGEALLLGRGGELLPDQARVVGDSLAVRRAPGTVDFHTLEGRPLGSAHRLPGPEGHELMTPAGAGRAAHVAGPDGRPLPEARVSRFGDEGWLVERPGHRAVVLDRDGGHTHDAFPLTERGDGAWTLAVPTGGRGGAPLLLRDEGAGSVAAVGGGSATRLGGRGVLVQLGEGPPRLVDDTGRVTDAVRLHDRNGRPTELVYVPPTGTGHPGTGHAGAVYRGDGRLLTDDVLSGFDGHRIVVRTGATQTVHGPDGALLGSGAARPGGPLGAGNRLEFPADGGPARVVGADGAPVPGATVTALGDGGLLVRVPGQRPGVVDATGAHTHDVIPLRGADGAPHGLATMPLRDGVAPAALRPDGTPARGVALTHRDGALLVGREGAGTVAVYDLAGRFTGVRHVVADGALAGHRVTLAPGAGGHLVLDPAGRTVAGARVTRFGDELAVVEVPGAGRVLLDGSGRATHDVVPVPGAGDRLVALPAGSGRTGAHDAAWPDGAALRREHPDGSAEFLGADGAVLGRSTPVAEGPLAGRVLLTPEGGAPRLLDGEGRPVPETTVTRLATGDHLVAAGAAHHLVAAGGASHRVVPLTGRPAGPDLFAVVRADGTVHPFPRAADGRTLPDHRVEPRPGAGGADAPPSLTVHTPDRRAVSFDAGTGRFRSDDPGAAGMNRVDVDEYRRLGPADQALVRARLAERPTAPPALSPPGLEHLRNVEVRHMRHGGSSSAPRLASFDLPGLEGARLRLLFDPATGRVASAAVGQPSGGPRLTARHEAGPEGDVVRVVREGETVHTERWVPVAADLRLRLTGGGLTVHRVDPAGTMTTVDDAATPLADGSGFHVALPTGHFAVDHAGARTHAVLPLGPPGGGAARDHLFTPVGGGPALLLDAAGRPRAGDLTLTADTVTVRRGNTGDVHDLATGALRERVHHLWRGQWNGHEVRVPHGAGAATARPTLVPPPGRPAVHAAVDVLTEGRFRVTPHAGDAVVIGLDGGRQGVSVPLRRGATPSGEHVVVPDRPAPGEGARLEAADGSRVAGATVERVADGFEVRRLGQPHTVTAHGADGDLAHVAQRVRGGTAFDGHWLVTPRAGAPRLAGPDARGATDVRVVDRGDDGLLLLSDDAVAGVTRAGTPADVPLPLARRDGTASDWTLHTPTRPGEAPRAVNAVTHEVVTGGNVRIVGGAIEVRRGETAALHGADGALLRETHRVRDAGDLDGADLVVPNTPGAGPRLERAGAPVAGSSVTPLGAHGHLVRVPGRQVVLDDTGRLSHRVVETTLPDGTDGLVAWAQRPGGTHFFTDAHGQLQPLGVAFNPALPDRFTLTRGGAAFEYRAQAGPGGGFTAQLLRETHPVTGGTVPGRTLVIPHDGQPPRLHTPGAPPRDVVPQHWAGFDGYRFAEGPAAPHTVVDRTGRVTHTALPLTPRAGTADPFDAFVLRPAAGPGGPVLRAANGADHTADLAVAGGRFTVTDTATGVSRTHGPDGRFVEERLTVHGGPLDGHRLRLPDDLGQARVTAPGATRERSVTAVVQRDGTVRVRFERSHVVVDPATGNATHRVVPLTRPGATSFAFVRQADDQLLPTPRAADGAQAVGDTVTRLPGGDLLLRRAGNPVVGRYDGATGAFQHEMRALTGGDAATAGAFVRVHEMTHRGRVHRAYDVLDAHLVVRADRVVTGRQAVPTDADPGHGFRVRDAAGDRTWVFDGEARLVARIGAPDPATRVRDVSTLHRAAPGGAVTQRDFQVIELGDLAGRRFADVGGARRVLDADLNPIGGHHLTPQGTGYRYTGDAQGLRAGEYREYGADGRLLEQRINIVYRGRRVDGEFYRVVYQHDAAGRVNGGTWEHWRGGAPPPPVAPWLDRGRVDPKGAGQGHVFLLTQNADGLRGFAFERRPQPGGGVLDAHAPGAVAPLVDRKGGVPLGTTQRERWQELDAAGQPVGDGLRIWGTSRRTFYDYREQTHVSRSLTGPVRHYRETPQGGYVLSVRQSSSGLSFRAGEDGRWYRFDGDLGLQATGDRRWGRLGNGWQDEMPNPRTGSLAPVNAKVSALARHDPRGFRAHELGADGLPKDGFVTVSPQGKEIRTRRTQPDGSWIETHRIAEQRPTNLYRALLSSEFRSMDLTTGRGRYFALPHPFLPRENRYRGAGGEAAFVMDSRLQTFDYRTGRGDTVHETGVQVTSSRGYNTVSVSHHGRITGENRPLVNGNTLLVGDAVAPPPGVARQAGYLPWSEGAGKLSGHRTFHAADFVDPPAGSGRTRADVVWQDQFRSDIPPNGDWYSRGGGHTWHVARMGFSDGTLLDFRPRPHTGGPAGNGDLAFQRTVHAGDSSRPPGQALPPGYQEADWVLTTHQGKLVARKDTWVGAGAGGADLRIVSRYGGGRVTWSVDGGTLTGSRSLASRNQFDHHQYFDRESYRDYTGTGRQRELVREYRVLADNTAVVAWKVPGTGGAPDVWRWNKVDRHGNVMAFGTQNQRVRVWFDDMRRWEDRVVTPTGHTVVQELPAEVGGAVRRAFNDRPLRVREYFPDAASLTGAARTPDNLRGLAWREFESGAVARRKTALPDGTFLELESMAKHWRRWGHDAATGEWKVLTERSVAGYVRERPAPSFAAADGGRYAGDLGLVGRETYYIGHLNEFRGFERMYRQPRRTPWGPGVTATGESTYTPFAVRNVQHMLVEFSQEFVLDFAIGLAIAAALPGEFGATDVAAAALRALVSGAVKGTFVGLHNLAAHHSQFRVGLNWQDRGFPYRFRQDDDDWAGEWASNEFVLRWRGGAYDFVKDGFVVAPLGSFLGSLAAIEAFGVKDAEGEWQDVSVGEALALSGAAALGTVLGSATTGLLKAVMANTAGARWYHRQGVVDFVVVPIIGKLVDKPLAGLVIGPEVRDWLDIAPPAPPPPPPAPDTVPPPETPTEAHETTTEAQGESP</sequence>
<dbReference type="OrthoDB" id="4333945at2"/>
<keyword evidence="2" id="KW-0472">Membrane</keyword>
<feature type="compositionally biased region" description="Pro residues" evidence="1">
    <location>
        <begin position="972"/>
        <end position="987"/>
    </location>
</feature>
<proteinExistence type="predicted"/>
<organism evidence="3 4">
    <name type="scientific">Streptomyces mimosae</name>
    <dbReference type="NCBI Taxonomy" id="2586635"/>
    <lineage>
        <taxon>Bacteria</taxon>
        <taxon>Bacillati</taxon>
        <taxon>Actinomycetota</taxon>
        <taxon>Actinomycetes</taxon>
        <taxon>Kitasatosporales</taxon>
        <taxon>Streptomycetaceae</taxon>
        <taxon>Streptomyces</taxon>
    </lineage>
</organism>
<feature type="compositionally biased region" description="Basic and acidic residues" evidence="1">
    <location>
        <begin position="1724"/>
        <end position="1736"/>
    </location>
</feature>
<evidence type="ECO:0000256" key="1">
    <source>
        <dbReference type="SAM" id="MobiDB-lite"/>
    </source>
</evidence>
<keyword evidence="2" id="KW-1133">Transmembrane helix</keyword>
<feature type="transmembrane region" description="Helical" evidence="2">
    <location>
        <begin position="166"/>
        <end position="190"/>
    </location>
</feature>
<dbReference type="Proteomes" id="UP000314251">
    <property type="component" value="Unassembled WGS sequence"/>
</dbReference>
<protein>
    <submittedName>
        <fullName evidence="3">Uncharacterized protein</fullName>
    </submittedName>
</protein>
<evidence type="ECO:0000256" key="2">
    <source>
        <dbReference type="SAM" id="Phobius"/>
    </source>
</evidence>
<name>A0A5N6ANB4_9ACTN</name>
<reference evidence="3" key="1">
    <citation type="submission" date="2019-10" db="EMBL/GenBank/DDBJ databases">
        <title>Nonomuraea sp. nov., isolated from Phyllanthus amarus.</title>
        <authorList>
            <person name="Klykleung N."/>
            <person name="Tanasupawat S."/>
        </authorList>
    </citation>
    <scope>NUCLEOTIDE SEQUENCE [LARGE SCALE GENOMIC DNA]</scope>
    <source>
        <strain evidence="3">3MP-10</strain>
    </source>
</reference>
<feature type="transmembrane region" description="Helical" evidence="2">
    <location>
        <begin position="264"/>
        <end position="284"/>
    </location>
</feature>
<feature type="region of interest" description="Disordered" evidence="1">
    <location>
        <begin position="892"/>
        <end position="954"/>
    </location>
</feature>